<dbReference type="InterPro" id="IPR000485">
    <property type="entry name" value="AsnC-type_HTH_dom"/>
</dbReference>
<dbReference type="Pfam" id="PF13404">
    <property type="entry name" value="HTH_AsnC-type"/>
    <property type="match status" value="2"/>
</dbReference>
<organism evidence="5 6">
    <name type="scientific">Nesterenkonia aethiopica</name>
    <dbReference type="NCBI Taxonomy" id="269144"/>
    <lineage>
        <taxon>Bacteria</taxon>
        <taxon>Bacillati</taxon>
        <taxon>Actinomycetota</taxon>
        <taxon>Actinomycetes</taxon>
        <taxon>Micrococcales</taxon>
        <taxon>Micrococcaceae</taxon>
        <taxon>Nesterenkonia</taxon>
    </lineage>
</organism>
<dbReference type="Gene3D" id="3.30.70.920">
    <property type="match status" value="2"/>
</dbReference>
<comment type="caution">
    <text evidence="5">The sequence shown here is derived from an EMBL/GenBank/DDBJ whole genome shotgun (WGS) entry which is preliminary data.</text>
</comment>
<evidence type="ECO:0000256" key="3">
    <source>
        <dbReference type="ARBA" id="ARBA00023163"/>
    </source>
</evidence>
<keyword evidence="1" id="KW-0805">Transcription regulation</keyword>
<keyword evidence="2" id="KW-0238">DNA-binding</keyword>
<dbReference type="EMBL" id="BAAAVT010000011">
    <property type="protein sequence ID" value="GAA3066694.1"/>
    <property type="molecule type" value="Genomic_DNA"/>
</dbReference>
<name>A0ABP6LYU1_9MICC</name>
<feature type="domain" description="HTH asnC-type" evidence="4">
    <location>
        <begin position="151"/>
        <end position="219"/>
    </location>
</feature>
<evidence type="ECO:0000313" key="6">
    <source>
        <dbReference type="Proteomes" id="UP001500236"/>
    </source>
</evidence>
<dbReference type="SMART" id="SM00344">
    <property type="entry name" value="HTH_ASNC"/>
    <property type="match status" value="2"/>
</dbReference>
<dbReference type="InterPro" id="IPR019887">
    <property type="entry name" value="Tscrpt_reg_AsnC/Lrp_C"/>
</dbReference>
<evidence type="ECO:0000259" key="4">
    <source>
        <dbReference type="PROSITE" id="PS50956"/>
    </source>
</evidence>
<keyword evidence="6" id="KW-1185">Reference proteome</keyword>
<dbReference type="PRINTS" id="PR00033">
    <property type="entry name" value="HTHASNC"/>
</dbReference>
<dbReference type="PROSITE" id="PS50956">
    <property type="entry name" value="HTH_ASNC_2"/>
    <property type="match status" value="2"/>
</dbReference>
<evidence type="ECO:0000256" key="1">
    <source>
        <dbReference type="ARBA" id="ARBA00023015"/>
    </source>
</evidence>
<dbReference type="Proteomes" id="UP001500236">
    <property type="component" value="Unassembled WGS sequence"/>
</dbReference>
<gene>
    <name evidence="5" type="ORF">GCM10010529_19440</name>
</gene>
<accession>A0ABP6LYU1</accession>
<dbReference type="InterPro" id="IPR011008">
    <property type="entry name" value="Dimeric_a/b-barrel"/>
</dbReference>
<dbReference type="InterPro" id="IPR019888">
    <property type="entry name" value="Tscrpt_reg_AsnC-like"/>
</dbReference>
<evidence type="ECO:0000256" key="2">
    <source>
        <dbReference type="ARBA" id="ARBA00023125"/>
    </source>
</evidence>
<dbReference type="PANTHER" id="PTHR30154:SF34">
    <property type="entry name" value="TRANSCRIPTIONAL REGULATOR AZLB"/>
    <property type="match status" value="1"/>
</dbReference>
<dbReference type="Gene3D" id="1.10.10.10">
    <property type="entry name" value="Winged helix-like DNA-binding domain superfamily/Winged helix DNA-binding domain"/>
    <property type="match status" value="2"/>
</dbReference>
<feature type="domain" description="HTH asnC-type" evidence="4">
    <location>
        <begin position="1"/>
        <end position="62"/>
    </location>
</feature>
<dbReference type="SUPFAM" id="SSF54909">
    <property type="entry name" value="Dimeric alpha+beta barrel"/>
    <property type="match status" value="2"/>
</dbReference>
<proteinExistence type="predicted"/>
<evidence type="ECO:0000313" key="5">
    <source>
        <dbReference type="EMBL" id="GAA3066694.1"/>
    </source>
</evidence>
<dbReference type="InterPro" id="IPR036390">
    <property type="entry name" value="WH_DNA-bd_sf"/>
</dbReference>
<dbReference type="PANTHER" id="PTHR30154">
    <property type="entry name" value="LEUCINE-RESPONSIVE REGULATORY PROTEIN"/>
    <property type="match status" value="1"/>
</dbReference>
<protein>
    <submittedName>
        <fullName evidence="5">Lrp/AsnC family transcriptional regulator</fullName>
    </submittedName>
</protein>
<dbReference type="RefSeq" id="WP_344680771.1">
    <property type="nucleotide sequence ID" value="NZ_BAAAVT010000011.1"/>
</dbReference>
<dbReference type="SUPFAM" id="SSF46785">
    <property type="entry name" value="Winged helix' DNA-binding domain"/>
    <property type="match status" value="2"/>
</dbReference>
<keyword evidence="3" id="KW-0804">Transcription</keyword>
<dbReference type="InterPro" id="IPR036388">
    <property type="entry name" value="WH-like_DNA-bd_sf"/>
</dbReference>
<sequence length="294" mass="31818">MATSIDDELIAALQEDGRASFSALAEQLGVPRSVVSARVRELIDSGAVRIVAAAAPAFLGESCLAHVSITGRGELSGVVEELSGRDDIPLVSAISGSQDLVVEVRAADHEALFEVLAQVRSFPEVARIRTAIYTEVLRGSFVSDYDGGGRVDEIDSELVELLRHDGRISYRDLARQVRLSPTAVRSRVRRMLDDRILRISAVVTHSAHARRVKVGVGLHLGGEDESVARRLMGYPETEFAAMSIGPFDLIATLASSVPGDVFARLDDLKGLPGVTGMETWFHLKTLKEDYSRAI</sequence>
<dbReference type="Pfam" id="PF01037">
    <property type="entry name" value="AsnC_trans_reg"/>
    <property type="match status" value="1"/>
</dbReference>
<reference evidence="6" key="1">
    <citation type="journal article" date="2019" name="Int. J. Syst. Evol. Microbiol.">
        <title>The Global Catalogue of Microorganisms (GCM) 10K type strain sequencing project: providing services to taxonomists for standard genome sequencing and annotation.</title>
        <authorList>
            <consortium name="The Broad Institute Genomics Platform"/>
            <consortium name="The Broad Institute Genome Sequencing Center for Infectious Disease"/>
            <person name="Wu L."/>
            <person name="Ma J."/>
        </authorList>
    </citation>
    <scope>NUCLEOTIDE SEQUENCE [LARGE SCALE GENOMIC DNA]</scope>
    <source>
        <strain evidence="6">JCM 14309</strain>
    </source>
</reference>